<gene>
    <name evidence="13" type="ORF">CTOB1V02_LOCUS7037</name>
</gene>
<dbReference type="Gene3D" id="4.10.1110.10">
    <property type="entry name" value="AN1-like Zinc finger"/>
    <property type="match status" value="1"/>
</dbReference>
<dbReference type="EC" id="2.1.1.137" evidence="7"/>
<reference evidence="13" key="1">
    <citation type="submission" date="2020-11" db="EMBL/GenBank/DDBJ databases">
        <authorList>
            <person name="Tran Van P."/>
        </authorList>
    </citation>
    <scope>NUCLEOTIDE SEQUENCE</scope>
</reference>
<keyword evidence="1" id="KW-0808">Transferase</keyword>
<dbReference type="SUPFAM" id="SSF118310">
    <property type="entry name" value="AN1-like Zinc finger"/>
    <property type="match status" value="1"/>
</dbReference>
<comment type="similarity">
    <text evidence="6">Belongs to the methyltransferase superfamily. Arsenite methyltransferase family.</text>
</comment>
<dbReference type="InterPro" id="IPR026669">
    <property type="entry name" value="Arsenite_MeTrfase-like"/>
</dbReference>
<evidence type="ECO:0000256" key="1">
    <source>
        <dbReference type="ARBA" id="ARBA00022679"/>
    </source>
</evidence>
<evidence type="ECO:0000313" key="13">
    <source>
        <dbReference type="EMBL" id="CAD7229164.1"/>
    </source>
</evidence>
<evidence type="ECO:0000256" key="7">
    <source>
        <dbReference type="ARBA" id="ARBA00034521"/>
    </source>
</evidence>
<dbReference type="InterPro" id="IPR035896">
    <property type="entry name" value="AN1-like_Znf"/>
</dbReference>
<organism evidence="13">
    <name type="scientific">Cyprideis torosa</name>
    <dbReference type="NCBI Taxonomy" id="163714"/>
    <lineage>
        <taxon>Eukaryota</taxon>
        <taxon>Metazoa</taxon>
        <taxon>Ecdysozoa</taxon>
        <taxon>Arthropoda</taxon>
        <taxon>Crustacea</taxon>
        <taxon>Oligostraca</taxon>
        <taxon>Ostracoda</taxon>
        <taxon>Podocopa</taxon>
        <taxon>Podocopida</taxon>
        <taxon>Cytherocopina</taxon>
        <taxon>Cytheroidea</taxon>
        <taxon>Cytherideidae</taxon>
        <taxon>Cyprideis</taxon>
    </lineage>
</organism>
<evidence type="ECO:0000256" key="8">
    <source>
        <dbReference type="ARBA" id="ARBA00034545"/>
    </source>
</evidence>
<evidence type="ECO:0000256" key="6">
    <source>
        <dbReference type="ARBA" id="ARBA00034487"/>
    </source>
</evidence>
<dbReference type="PROSITE" id="PS51039">
    <property type="entry name" value="ZF_AN1"/>
    <property type="match status" value="1"/>
</dbReference>
<evidence type="ECO:0000256" key="2">
    <source>
        <dbReference type="ARBA" id="ARBA00022691"/>
    </source>
</evidence>
<protein>
    <recommendedName>
        <fullName evidence="8">Arsenite methyltransferase</fullName>
        <ecNumber evidence="7">2.1.1.137</ecNumber>
    </recommendedName>
</protein>
<keyword evidence="4" id="KW-0863">Zinc-finger</keyword>
<dbReference type="Pfam" id="PF01428">
    <property type="entry name" value="zf-AN1"/>
    <property type="match status" value="1"/>
</dbReference>
<dbReference type="InterPro" id="IPR000058">
    <property type="entry name" value="Znf_AN1"/>
</dbReference>
<name>A0A7R8WCL2_9CRUS</name>
<dbReference type="GO" id="GO:0008270">
    <property type="term" value="F:zinc ion binding"/>
    <property type="evidence" value="ECO:0007669"/>
    <property type="project" value="UniProtKB-KW"/>
</dbReference>
<evidence type="ECO:0000256" key="4">
    <source>
        <dbReference type="ARBA" id="ARBA00022771"/>
    </source>
</evidence>
<dbReference type="InterPro" id="IPR057358">
    <property type="entry name" value="UBL_ZFAND1-like"/>
</dbReference>
<comment type="catalytic activity">
    <reaction evidence="10">
        <text>arsenic triglutathione + 2 [thioredoxin]-dithiol + 2 S-adenosyl-L-methionine + H2O = dimethylarsinous acid + 2 [thioredoxin]-disulfide + 3 glutathione + 2 S-adenosyl-L-homocysteine + 2 H(+)</text>
        <dbReference type="Rhea" id="RHEA:69464"/>
        <dbReference type="Rhea" id="RHEA-COMP:10698"/>
        <dbReference type="Rhea" id="RHEA-COMP:10700"/>
        <dbReference type="ChEBI" id="CHEBI:15377"/>
        <dbReference type="ChEBI" id="CHEBI:15378"/>
        <dbReference type="ChEBI" id="CHEBI:23808"/>
        <dbReference type="ChEBI" id="CHEBI:29950"/>
        <dbReference type="ChEBI" id="CHEBI:50058"/>
        <dbReference type="ChEBI" id="CHEBI:57856"/>
        <dbReference type="ChEBI" id="CHEBI:57925"/>
        <dbReference type="ChEBI" id="CHEBI:59789"/>
        <dbReference type="ChEBI" id="CHEBI:183640"/>
        <dbReference type="EC" id="2.1.1.137"/>
    </reaction>
</comment>
<evidence type="ECO:0000259" key="12">
    <source>
        <dbReference type="PROSITE" id="PS51039"/>
    </source>
</evidence>
<dbReference type="Gene3D" id="3.40.5.100">
    <property type="match status" value="1"/>
</dbReference>
<dbReference type="PANTHER" id="PTHR43675:SF8">
    <property type="entry name" value="ARSENITE METHYLTRANSFERASE"/>
    <property type="match status" value="1"/>
</dbReference>
<comment type="catalytic activity">
    <reaction evidence="9">
        <text>arsenic triglutathione + [thioredoxin]-dithiol + S-adenosyl-L-methionine + 2 H2O = methylarsonous acid + [thioredoxin]-disulfide + 3 glutathione + S-adenosyl-L-homocysteine + H(+)</text>
        <dbReference type="Rhea" id="RHEA:69460"/>
        <dbReference type="Rhea" id="RHEA-COMP:10698"/>
        <dbReference type="Rhea" id="RHEA-COMP:10700"/>
        <dbReference type="ChEBI" id="CHEBI:15377"/>
        <dbReference type="ChEBI" id="CHEBI:15378"/>
        <dbReference type="ChEBI" id="CHEBI:17826"/>
        <dbReference type="ChEBI" id="CHEBI:29950"/>
        <dbReference type="ChEBI" id="CHEBI:50058"/>
        <dbReference type="ChEBI" id="CHEBI:57856"/>
        <dbReference type="ChEBI" id="CHEBI:57925"/>
        <dbReference type="ChEBI" id="CHEBI:59789"/>
        <dbReference type="ChEBI" id="CHEBI:183640"/>
        <dbReference type="EC" id="2.1.1.137"/>
    </reaction>
</comment>
<accession>A0A7R8WCL2</accession>
<feature type="domain" description="AN1-type" evidence="12">
    <location>
        <begin position="323"/>
        <end position="372"/>
    </location>
</feature>
<evidence type="ECO:0000256" key="5">
    <source>
        <dbReference type="ARBA" id="ARBA00022833"/>
    </source>
</evidence>
<dbReference type="AlphaFoldDB" id="A0A7R8WCL2"/>
<evidence type="ECO:0000256" key="3">
    <source>
        <dbReference type="ARBA" id="ARBA00022723"/>
    </source>
</evidence>
<dbReference type="SUPFAM" id="SSF53335">
    <property type="entry name" value="S-adenosyl-L-methionine-dependent methyltransferases"/>
    <property type="match status" value="1"/>
</dbReference>
<keyword evidence="2" id="KW-0949">S-adenosyl-L-methionine</keyword>
<evidence type="ECO:0000256" key="10">
    <source>
        <dbReference type="ARBA" id="ARBA00047943"/>
    </source>
</evidence>
<sequence length="525" mass="57853">MKYYGCGLPFPEAVEGCSVLDLGCGTGRDVYVLSQLVGPEGRVVGVDMTDEQLAVAREFQPWHEQKFGWKNTEFYQGYIEKLDEISALKEGDFDVIISNCVINLSLDKKAVLSHCQRLLKEGGEMYFSDIYASKPVPEALRRDKVAWGECLSGALFWRDLYAYCQELGALLDPLPVQASAIEVGDARLKNLISETCPDGLEFASVTYRIFKKTDKTTSTSALTQEVKYLGSIPGSTDTTFCLSHGRKFRKGETVSVTYELAEVLRMSRYKSHFEFLGDSGSPINPFTILEKTGGSCGSGSPEQEKKFSADNIPIHCIIHVRNTPLHWKFSVSACHEPRSLTPITCARCNLSFCLKHRHPCDHKCTAVSQQQSILQAKNDASVAFLARIQARFSDKRDKGCGGSKNPATAQKVALMRLKQRAKLGQTGVAEEEKFFLEILPPARFADSGRAAVPIIMSKLSTIGKVIDVAADVLDVPNENNREGAKMLRLFNAQGQAMSEGESLECLLEKAALVNGGSLLLEYAEE</sequence>
<evidence type="ECO:0000256" key="9">
    <source>
        <dbReference type="ARBA" id="ARBA00047941"/>
    </source>
</evidence>
<dbReference type="InterPro" id="IPR029063">
    <property type="entry name" value="SAM-dependent_MTases_sf"/>
</dbReference>
<dbReference type="PANTHER" id="PTHR43675">
    <property type="entry name" value="ARSENITE METHYLTRANSFERASE"/>
    <property type="match status" value="1"/>
</dbReference>
<keyword evidence="3" id="KW-0479">Metal-binding</keyword>
<dbReference type="OrthoDB" id="6378906at2759"/>
<dbReference type="EMBL" id="OB661905">
    <property type="protein sequence ID" value="CAD7229164.1"/>
    <property type="molecule type" value="Genomic_DNA"/>
</dbReference>
<dbReference type="GO" id="GO:0030791">
    <property type="term" value="F:arsenite methyltransferase activity"/>
    <property type="evidence" value="ECO:0007669"/>
    <property type="project" value="UniProtKB-EC"/>
</dbReference>
<dbReference type="Pfam" id="PF25327">
    <property type="entry name" value="UBL_ZFAND1"/>
    <property type="match status" value="1"/>
</dbReference>
<dbReference type="Pfam" id="PF13847">
    <property type="entry name" value="Methyltransf_31"/>
    <property type="match status" value="1"/>
</dbReference>
<dbReference type="Gene3D" id="3.40.50.150">
    <property type="entry name" value="Vaccinia Virus protein VP39"/>
    <property type="match status" value="1"/>
</dbReference>
<evidence type="ECO:0000256" key="11">
    <source>
        <dbReference type="ARBA" id="ARBA00048428"/>
    </source>
</evidence>
<proteinExistence type="inferred from homology"/>
<comment type="catalytic activity">
    <reaction evidence="11">
        <text>arsenic triglutathione + 3 [thioredoxin]-dithiol + 3 S-adenosyl-L-methionine = trimethylarsine + 3 [thioredoxin]-disulfide + 3 glutathione + 3 S-adenosyl-L-homocysteine + 3 H(+)</text>
        <dbReference type="Rhea" id="RHEA:69432"/>
        <dbReference type="Rhea" id="RHEA-COMP:10698"/>
        <dbReference type="Rhea" id="RHEA-COMP:10700"/>
        <dbReference type="ChEBI" id="CHEBI:15378"/>
        <dbReference type="ChEBI" id="CHEBI:27130"/>
        <dbReference type="ChEBI" id="CHEBI:29950"/>
        <dbReference type="ChEBI" id="CHEBI:50058"/>
        <dbReference type="ChEBI" id="CHEBI:57856"/>
        <dbReference type="ChEBI" id="CHEBI:57925"/>
        <dbReference type="ChEBI" id="CHEBI:59789"/>
        <dbReference type="ChEBI" id="CHEBI:183640"/>
        <dbReference type="EC" id="2.1.1.137"/>
    </reaction>
</comment>
<dbReference type="CDD" id="cd02440">
    <property type="entry name" value="AdoMet_MTases"/>
    <property type="match status" value="1"/>
</dbReference>
<keyword evidence="5" id="KW-0862">Zinc</keyword>
<dbReference type="InterPro" id="IPR025714">
    <property type="entry name" value="Methyltranfer_dom"/>
</dbReference>